<name>A0ABW6A349_9BACT</name>
<keyword evidence="3" id="KW-1185">Reference proteome</keyword>
<gene>
    <name evidence="2" type="ORF">ACFS6H_06295</name>
</gene>
<comment type="caution">
    <text evidence="2">The sequence shown here is derived from an EMBL/GenBank/DDBJ whole genome shotgun (WGS) entry which is preliminary data.</text>
</comment>
<evidence type="ECO:0000313" key="2">
    <source>
        <dbReference type="EMBL" id="MFD2919316.1"/>
    </source>
</evidence>
<evidence type="ECO:0000313" key="3">
    <source>
        <dbReference type="Proteomes" id="UP001597511"/>
    </source>
</evidence>
<keyword evidence="1" id="KW-1133">Transmembrane helix</keyword>
<evidence type="ECO:0000256" key="1">
    <source>
        <dbReference type="SAM" id="Phobius"/>
    </source>
</evidence>
<keyword evidence="1" id="KW-0472">Membrane</keyword>
<sequence>MKDAYDDKLRKQYALRRSITDYGMGVFWILLGLAFLLRKKFNVIIAGRQPDWTDILAGGLFAAYGIWRLYRGYKKNYFRDN</sequence>
<dbReference type="Proteomes" id="UP001597511">
    <property type="component" value="Unassembled WGS sequence"/>
</dbReference>
<reference evidence="3" key="1">
    <citation type="journal article" date="2019" name="Int. J. Syst. Evol. Microbiol.">
        <title>The Global Catalogue of Microorganisms (GCM) 10K type strain sequencing project: providing services to taxonomists for standard genome sequencing and annotation.</title>
        <authorList>
            <consortium name="The Broad Institute Genomics Platform"/>
            <consortium name="The Broad Institute Genome Sequencing Center for Infectious Disease"/>
            <person name="Wu L."/>
            <person name="Ma J."/>
        </authorList>
    </citation>
    <scope>NUCLEOTIDE SEQUENCE [LARGE SCALE GENOMIC DNA]</scope>
    <source>
        <strain evidence="3">KCTC 23299</strain>
    </source>
</reference>
<feature type="transmembrane region" description="Helical" evidence="1">
    <location>
        <begin position="52"/>
        <end position="70"/>
    </location>
</feature>
<evidence type="ECO:0008006" key="4">
    <source>
        <dbReference type="Google" id="ProtNLM"/>
    </source>
</evidence>
<keyword evidence="1" id="KW-0812">Transmembrane</keyword>
<dbReference type="EMBL" id="JBHUOZ010000001">
    <property type="protein sequence ID" value="MFD2919316.1"/>
    <property type="molecule type" value="Genomic_DNA"/>
</dbReference>
<feature type="transmembrane region" description="Helical" evidence="1">
    <location>
        <begin position="20"/>
        <end position="37"/>
    </location>
</feature>
<dbReference type="RefSeq" id="WP_386096382.1">
    <property type="nucleotide sequence ID" value="NZ_JBHUOZ010000001.1"/>
</dbReference>
<proteinExistence type="predicted"/>
<protein>
    <recommendedName>
        <fullName evidence="4">Conjugal transfer protein</fullName>
    </recommendedName>
</protein>
<accession>A0ABW6A349</accession>
<organism evidence="2 3">
    <name type="scientific">Terrimonas rubra</name>
    <dbReference type="NCBI Taxonomy" id="1035890"/>
    <lineage>
        <taxon>Bacteria</taxon>
        <taxon>Pseudomonadati</taxon>
        <taxon>Bacteroidota</taxon>
        <taxon>Chitinophagia</taxon>
        <taxon>Chitinophagales</taxon>
        <taxon>Chitinophagaceae</taxon>
        <taxon>Terrimonas</taxon>
    </lineage>
</organism>